<dbReference type="Proteomes" id="UP001562354">
    <property type="component" value="Unassembled WGS sequence"/>
</dbReference>
<accession>A0ABR3PPR3</accession>
<dbReference type="CDD" id="cd04301">
    <property type="entry name" value="NAT_SF"/>
    <property type="match status" value="1"/>
</dbReference>
<sequence>MAYEITPIKFWELDTFIYHQRTTFASSDVSLERMFLPNGYTVHMHTFARRGLEKDYKDPHKLCTLIRDPATKQIAGGAKWEIKSEADAIESLIEAEQQGTKEGEETEEVRKDVNFAAMDASHLVQSRCRREIMKGQPHVYLCTLFVLPEHQRRGVGHAAMQWGMEKADALGLPAYLEGSEAGKGLYERWGFEFVKLYPLDTRAWGSPDAGAHYCKVRKAKNDVSGDIPPAKHAVLQ</sequence>
<protein>
    <recommendedName>
        <fullName evidence="1">N-acetyltransferase domain-containing protein</fullName>
    </recommendedName>
</protein>
<keyword evidence="3" id="KW-1185">Reference proteome</keyword>
<reference evidence="2 3" key="1">
    <citation type="submission" date="2024-07" db="EMBL/GenBank/DDBJ databases">
        <title>Draft sequence of the Neodothiora populina.</title>
        <authorList>
            <person name="Drown D.D."/>
            <person name="Schuette U.S."/>
            <person name="Buechlein A.B."/>
            <person name="Rusch D.R."/>
            <person name="Winton L.W."/>
            <person name="Adams G.A."/>
        </authorList>
    </citation>
    <scope>NUCLEOTIDE SEQUENCE [LARGE SCALE GENOMIC DNA]</scope>
    <source>
        <strain evidence="2 3">CPC 39397</strain>
    </source>
</reference>
<evidence type="ECO:0000259" key="1">
    <source>
        <dbReference type="PROSITE" id="PS51186"/>
    </source>
</evidence>
<evidence type="ECO:0000313" key="3">
    <source>
        <dbReference type="Proteomes" id="UP001562354"/>
    </source>
</evidence>
<dbReference type="Gene3D" id="3.40.630.30">
    <property type="match status" value="1"/>
</dbReference>
<dbReference type="InterPro" id="IPR052523">
    <property type="entry name" value="Trichothecene_AcTrans"/>
</dbReference>
<gene>
    <name evidence="2" type="ORF">AAFC00_001657</name>
</gene>
<dbReference type="Pfam" id="PF00583">
    <property type="entry name" value="Acetyltransf_1"/>
    <property type="match status" value="1"/>
</dbReference>
<name>A0ABR3PPR3_9PEZI</name>
<dbReference type="InterPro" id="IPR016181">
    <property type="entry name" value="Acyl_CoA_acyltransferase"/>
</dbReference>
<organism evidence="2 3">
    <name type="scientific">Neodothiora populina</name>
    <dbReference type="NCBI Taxonomy" id="2781224"/>
    <lineage>
        <taxon>Eukaryota</taxon>
        <taxon>Fungi</taxon>
        <taxon>Dikarya</taxon>
        <taxon>Ascomycota</taxon>
        <taxon>Pezizomycotina</taxon>
        <taxon>Dothideomycetes</taxon>
        <taxon>Dothideomycetidae</taxon>
        <taxon>Dothideales</taxon>
        <taxon>Dothioraceae</taxon>
        <taxon>Neodothiora</taxon>
    </lineage>
</organism>
<dbReference type="RefSeq" id="XP_069204386.1">
    <property type="nucleotide sequence ID" value="XM_069340867.1"/>
</dbReference>
<dbReference type="GeneID" id="95975360"/>
<dbReference type="InterPro" id="IPR000182">
    <property type="entry name" value="GNAT_dom"/>
</dbReference>
<proteinExistence type="predicted"/>
<evidence type="ECO:0000313" key="2">
    <source>
        <dbReference type="EMBL" id="KAL1311537.1"/>
    </source>
</evidence>
<dbReference type="PANTHER" id="PTHR42791">
    <property type="entry name" value="GNAT FAMILY ACETYLTRANSFERASE"/>
    <property type="match status" value="1"/>
</dbReference>
<feature type="domain" description="N-acetyltransferase" evidence="1">
    <location>
        <begin position="64"/>
        <end position="220"/>
    </location>
</feature>
<dbReference type="SUPFAM" id="SSF55729">
    <property type="entry name" value="Acyl-CoA N-acyltransferases (Nat)"/>
    <property type="match status" value="1"/>
</dbReference>
<comment type="caution">
    <text evidence="2">The sequence shown here is derived from an EMBL/GenBank/DDBJ whole genome shotgun (WGS) entry which is preliminary data.</text>
</comment>
<dbReference type="EMBL" id="JBFMKM010000001">
    <property type="protein sequence ID" value="KAL1311537.1"/>
    <property type="molecule type" value="Genomic_DNA"/>
</dbReference>
<dbReference type="PROSITE" id="PS51186">
    <property type="entry name" value="GNAT"/>
    <property type="match status" value="1"/>
</dbReference>
<dbReference type="PANTHER" id="PTHR42791:SF1">
    <property type="entry name" value="N-ACETYLTRANSFERASE DOMAIN-CONTAINING PROTEIN"/>
    <property type="match status" value="1"/>
</dbReference>